<feature type="domain" description="DUF4190" evidence="2">
    <location>
        <begin position="46"/>
        <end position="107"/>
    </location>
</feature>
<dbReference type="Pfam" id="PF13828">
    <property type="entry name" value="DUF4190"/>
    <property type="match status" value="1"/>
</dbReference>
<gene>
    <name evidence="3" type="ORF">JYT35_00915</name>
</gene>
<evidence type="ECO:0000313" key="4">
    <source>
        <dbReference type="Proteomes" id="UP000724964"/>
    </source>
</evidence>
<comment type="caution">
    <text evidence="3">The sequence shown here is derived from an EMBL/GenBank/DDBJ whole genome shotgun (WGS) entry which is preliminary data.</text>
</comment>
<dbReference type="InterPro" id="IPR025241">
    <property type="entry name" value="DUF4190"/>
</dbReference>
<keyword evidence="1" id="KW-1133">Transmembrane helix</keyword>
<dbReference type="Proteomes" id="UP000724964">
    <property type="component" value="Unassembled WGS sequence"/>
</dbReference>
<reference evidence="3" key="1">
    <citation type="submission" date="2021-02" db="EMBL/GenBank/DDBJ databases">
        <title>Activity-based single-cell genomes from oceanic crustal fluid captures similar information to metagenomic and metatranscriptomic surveys with orders of magnitude less sampling.</title>
        <authorList>
            <person name="D'Angelo T.S."/>
            <person name="Orcutt B.N."/>
        </authorList>
    </citation>
    <scope>NUCLEOTIDE SEQUENCE [LARGE SCALE GENOMIC DNA]</scope>
    <source>
        <strain evidence="3">AH-315-J10</strain>
    </source>
</reference>
<feature type="transmembrane region" description="Helical" evidence="1">
    <location>
        <begin position="91"/>
        <end position="113"/>
    </location>
</feature>
<accession>A0ABS3AP59</accession>
<evidence type="ECO:0000313" key="3">
    <source>
        <dbReference type="EMBL" id="MBN4059659.1"/>
    </source>
</evidence>
<keyword evidence="4" id="KW-1185">Reference proteome</keyword>
<feature type="transmembrane region" description="Helical" evidence="1">
    <location>
        <begin position="48"/>
        <end position="71"/>
    </location>
</feature>
<keyword evidence="1" id="KW-0812">Transmembrane</keyword>
<evidence type="ECO:0000259" key="2">
    <source>
        <dbReference type="Pfam" id="PF13828"/>
    </source>
</evidence>
<keyword evidence="1" id="KW-0472">Membrane</keyword>
<protein>
    <submittedName>
        <fullName evidence="3">DUF4190 domain-containing protein</fullName>
    </submittedName>
</protein>
<dbReference type="EMBL" id="JAFIUH010000012">
    <property type="protein sequence ID" value="MBN4059659.1"/>
    <property type="molecule type" value="Genomic_DNA"/>
</dbReference>
<name>A0ABS3AP59_9ACTN</name>
<organism evidence="3 4">
    <name type="scientific">Acidimicrobium ferrooxidans</name>
    <dbReference type="NCBI Taxonomy" id="53635"/>
    <lineage>
        <taxon>Bacteria</taxon>
        <taxon>Bacillati</taxon>
        <taxon>Actinomycetota</taxon>
        <taxon>Acidimicrobiia</taxon>
        <taxon>Acidimicrobiales</taxon>
        <taxon>Acidimicrobiaceae</taxon>
        <taxon>Acidimicrobium</taxon>
    </lineage>
</organism>
<evidence type="ECO:0000256" key="1">
    <source>
        <dbReference type="SAM" id="Phobius"/>
    </source>
</evidence>
<proteinExistence type="predicted"/>
<sequence>MVKRVCRICSLVSETEKQFCVECGTSFFDDGSQSTSGVSTVANSKATASLVIGVLGFVLFGLVLGAIAIVLSSMAKREMRQEPSRYNNKGAATVGLVLGIVDLIAGAFFVGAIF</sequence>